<dbReference type="AlphaFoldDB" id="A0A011MSL2"/>
<dbReference type="EMBL" id="JFAX01000021">
    <property type="protein sequence ID" value="EXI65536.1"/>
    <property type="molecule type" value="Genomic_DNA"/>
</dbReference>
<dbReference type="EC" id="2.1.1.163" evidence="2"/>
<dbReference type="Proteomes" id="UP000020218">
    <property type="component" value="Unassembled WGS sequence"/>
</dbReference>
<dbReference type="CDD" id="cd02440">
    <property type="entry name" value="AdoMet_MTases"/>
    <property type="match status" value="1"/>
</dbReference>
<dbReference type="InterPro" id="IPR029063">
    <property type="entry name" value="SAM-dependent_MTases_sf"/>
</dbReference>
<evidence type="ECO:0000313" key="2">
    <source>
        <dbReference type="EMBL" id="EXI65536.1"/>
    </source>
</evidence>
<gene>
    <name evidence="2" type="primary">ubiE_3</name>
    <name evidence="2" type="ORF">AW08_03056</name>
</gene>
<dbReference type="SUPFAM" id="SSF53335">
    <property type="entry name" value="S-adenosyl-L-methionine-dependent methyltransferases"/>
    <property type="match status" value="1"/>
</dbReference>
<accession>A0A011MSL2</accession>
<organism evidence="2 3">
    <name type="scientific">Candidatus Accumulibacter adjunctus</name>
    <dbReference type="NCBI Taxonomy" id="1454001"/>
    <lineage>
        <taxon>Bacteria</taxon>
        <taxon>Pseudomonadati</taxon>
        <taxon>Pseudomonadota</taxon>
        <taxon>Betaproteobacteria</taxon>
        <taxon>Candidatus Accumulibacter</taxon>
    </lineage>
</organism>
<evidence type="ECO:0000313" key="3">
    <source>
        <dbReference type="Proteomes" id="UP000020218"/>
    </source>
</evidence>
<protein>
    <submittedName>
        <fullName evidence="2">Demethylmenaquinone methyltransferase</fullName>
        <ecNumber evidence="2">2.1.1.163</ecNumber>
    </submittedName>
</protein>
<dbReference type="PATRIC" id="fig|1454001.3.peg.3101"/>
<dbReference type="InterPro" id="IPR041698">
    <property type="entry name" value="Methyltransf_25"/>
</dbReference>
<evidence type="ECO:0000259" key="1">
    <source>
        <dbReference type="Pfam" id="PF13649"/>
    </source>
</evidence>
<dbReference type="GO" id="GO:0043770">
    <property type="term" value="F:demethylmenaquinone methyltransferase activity"/>
    <property type="evidence" value="ECO:0007669"/>
    <property type="project" value="UniProtKB-EC"/>
</dbReference>
<proteinExistence type="predicted"/>
<feature type="domain" description="Methyltransferase" evidence="1">
    <location>
        <begin position="110"/>
        <end position="205"/>
    </location>
</feature>
<dbReference type="SUPFAM" id="SSF158997">
    <property type="entry name" value="Trm112p-like"/>
    <property type="match status" value="1"/>
</dbReference>
<dbReference type="STRING" id="1454001.AW08_03056"/>
<sequence>MRSGEAEVYVCPACKQGMQLRVVQQLGEAVVAGTLACRCGAEFPIADGIPDLVFPRQLAASDLEAKLWYDANADVYDENLHLTFDTFGEDENKVRSRLVDRLGLQPTHRVLELGAGSGRDSLLIADRLGSEGRLYLQDLSLAILRHSFPKLAAKPVPTEFHVGNACNLPFADGVFDAVFHFGGLNTFSDIGAFFSEINRVSKVGGKVVVGDESMPVWLRNTEFGRVLMNSNPLYRYELPLRHLPVSCREVKLEWIIGGVFYVIEYRVGEGEPFADLDFEIPGVRGGSHRTRYYGLLEGVTPEAKAMAQAASANSGKSLHRWLDEAVRQAAARDLEGK</sequence>
<dbReference type="Pfam" id="PF13649">
    <property type="entry name" value="Methyltransf_25"/>
    <property type="match status" value="1"/>
</dbReference>
<keyword evidence="3" id="KW-1185">Reference proteome</keyword>
<keyword evidence="2" id="KW-0808">Transferase</keyword>
<dbReference type="Gene3D" id="3.40.50.150">
    <property type="entry name" value="Vaccinia Virus protein VP39"/>
    <property type="match status" value="1"/>
</dbReference>
<name>A0A011MSL2_9PROT</name>
<comment type="caution">
    <text evidence="2">The sequence shown here is derived from an EMBL/GenBank/DDBJ whole genome shotgun (WGS) entry which is preliminary data.</text>
</comment>
<keyword evidence="2" id="KW-0489">Methyltransferase</keyword>
<dbReference type="GO" id="GO:0032259">
    <property type="term" value="P:methylation"/>
    <property type="evidence" value="ECO:0007669"/>
    <property type="project" value="UniProtKB-KW"/>
</dbReference>
<dbReference type="Gene3D" id="2.20.25.10">
    <property type="match status" value="1"/>
</dbReference>
<reference evidence="2" key="1">
    <citation type="submission" date="2014-02" db="EMBL/GenBank/DDBJ databases">
        <title>Expanding our view of genomic diversity in Candidatus Accumulibacter clades.</title>
        <authorList>
            <person name="Skennerton C.T."/>
            <person name="Barr J.J."/>
            <person name="Slater F.R."/>
            <person name="Bond P.L."/>
            <person name="Tyson G.W."/>
        </authorList>
    </citation>
    <scope>NUCLEOTIDE SEQUENCE [LARGE SCALE GENOMIC DNA]</scope>
</reference>